<keyword evidence="4" id="KW-0472">Membrane</keyword>
<dbReference type="InterPro" id="IPR036249">
    <property type="entry name" value="Thioredoxin-like_sf"/>
</dbReference>
<dbReference type="PATRIC" id="fig|401562.3.peg.1413"/>
<gene>
    <name evidence="6" type="ORF">NS226_09715</name>
</gene>
<dbReference type="OrthoDB" id="9799347at2"/>
<protein>
    <submittedName>
        <fullName evidence="6">Sodium:dicarboxylate symporter</fullName>
    </submittedName>
</protein>
<evidence type="ECO:0000259" key="5">
    <source>
        <dbReference type="PROSITE" id="PS51352"/>
    </source>
</evidence>
<dbReference type="RefSeq" id="WP_058634833.1">
    <property type="nucleotide sequence ID" value="NZ_LDPZ01000020.1"/>
</dbReference>
<evidence type="ECO:0000313" key="6">
    <source>
        <dbReference type="EMBL" id="KTQ95693.1"/>
    </source>
</evidence>
<dbReference type="Gene3D" id="3.40.30.10">
    <property type="entry name" value="Glutaredoxin"/>
    <property type="match status" value="1"/>
</dbReference>
<dbReference type="PROSITE" id="PS00194">
    <property type="entry name" value="THIOREDOXIN_1"/>
    <property type="match status" value="1"/>
</dbReference>
<name>A0A175R8Y4_9HYPH</name>
<dbReference type="CDD" id="cd02966">
    <property type="entry name" value="TlpA_like_family"/>
    <property type="match status" value="1"/>
</dbReference>
<dbReference type="NCBIfam" id="NF047696">
    <property type="entry name" value="ThlDiSintTplARhiz"/>
    <property type="match status" value="1"/>
</dbReference>
<dbReference type="Proteomes" id="UP000078272">
    <property type="component" value="Unassembled WGS sequence"/>
</dbReference>
<dbReference type="GO" id="GO:0015036">
    <property type="term" value="F:disulfide oxidoreductase activity"/>
    <property type="evidence" value="ECO:0007669"/>
    <property type="project" value="UniProtKB-ARBA"/>
</dbReference>
<feature type="domain" description="Thioredoxin" evidence="5">
    <location>
        <begin position="58"/>
        <end position="221"/>
    </location>
</feature>
<dbReference type="InterPro" id="IPR013740">
    <property type="entry name" value="Redoxin"/>
</dbReference>
<keyword evidence="2" id="KW-0201">Cytochrome c-type biogenesis</keyword>
<keyword evidence="3" id="KW-0676">Redox-active center</keyword>
<dbReference type="InterPro" id="IPR017937">
    <property type="entry name" value="Thioredoxin_CS"/>
</dbReference>
<comment type="subcellular location">
    <subcellularLocation>
        <location evidence="1">Cell envelope</location>
    </subcellularLocation>
</comment>
<dbReference type="AlphaFoldDB" id="A0A175R8Y4"/>
<dbReference type="GO" id="GO:0030313">
    <property type="term" value="C:cell envelope"/>
    <property type="evidence" value="ECO:0007669"/>
    <property type="project" value="UniProtKB-SubCell"/>
</dbReference>
<feature type="transmembrane region" description="Helical" evidence="4">
    <location>
        <begin position="20"/>
        <end position="38"/>
    </location>
</feature>
<dbReference type="InterPro" id="IPR050553">
    <property type="entry name" value="Thioredoxin_ResA/DsbE_sf"/>
</dbReference>
<reference evidence="6 7" key="1">
    <citation type="journal article" date="2016" name="Front. Microbiol.">
        <title>Genomic Resource of Rice Seed Associated Bacteria.</title>
        <authorList>
            <person name="Midha S."/>
            <person name="Bansal K."/>
            <person name="Sharma S."/>
            <person name="Kumar N."/>
            <person name="Patil P.P."/>
            <person name="Chaudhry V."/>
            <person name="Patil P.B."/>
        </authorList>
    </citation>
    <scope>NUCLEOTIDE SEQUENCE [LARGE SCALE GENOMIC DNA]</scope>
    <source>
        <strain evidence="6 7">NS226</strain>
    </source>
</reference>
<accession>A0A175R8Y4</accession>
<evidence type="ECO:0000256" key="2">
    <source>
        <dbReference type="ARBA" id="ARBA00022748"/>
    </source>
</evidence>
<evidence type="ECO:0000313" key="7">
    <source>
        <dbReference type="Proteomes" id="UP000078272"/>
    </source>
</evidence>
<comment type="caution">
    <text evidence="6">The sequence shown here is derived from an EMBL/GenBank/DDBJ whole genome shotgun (WGS) entry which is preliminary data.</text>
</comment>
<dbReference type="PROSITE" id="PS51352">
    <property type="entry name" value="THIOREDOXIN_2"/>
    <property type="match status" value="1"/>
</dbReference>
<dbReference type="EMBL" id="LDPZ01000020">
    <property type="protein sequence ID" value="KTQ95693.1"/>
    <property type="molecule type" value="Genomic_DNA"/>
</dbReference>
<sequence length="226" mass="23396">MSDLPSQPPQTPKRGTKGIVGLALLAGVLAGALGVYVMETRSGNASVAGTCPLKDGLRQSLDKAAHGEVAAVALLDQPIDVSHLAFKDANGQATSLGAMRGQSLLVNLWATWCAPCRAEMPALDELEKTAGDESFAVVPINIDMGDVAKPKGFYEETKLTALPFFRDETMGVFNELKKASVAVGLPVTLLVDAEGCAQAAINGPAHWSSPDALALVDVLKGSGSKG</sequence>
<dbReference type="PANTHER" id="PTHR42852">
    <property type="entry name" value="THIOL:DISULFIDE INTERCHANGE PROTEIN DSBE"/>
    <property type="match status" value="1"/>
</dbReference>
<evidence type="ECO:0000256" key="1">
    <source>
        <dbReference type="ARBA" id="ARBA00004196"/>
    </source>
</evidence>
<dbReference type="Pfam" id="PF08534">
    <property type="entry name" value="Redoxin"/>
    <property type="match status" value="1"/>
</dbReference>
<dbReference type="InterPro" id="IPR013766">
    <property type="entry name" value="Thioredoxin_domain"/>
</dbReference>
<proteinExistence type="predicted"/>
<dbReference type="PANTHER" id="PTHR42852:SF13">
    <property type="entry name" value="PROTEIN DIPZ"/>
    <property type="match status" value="1"/>
</dbReference>
<evidence type="ECO:0000256" key="4">
    <source>
        <dbReference type="SAM" id="Phobius"/>
    </source>
</evidence>
<keyword evidence="4" id="KW-1133">Transmembrane helix</keyword>
<evidence type="ECO:0000256" key="3">
    <source>
        <dbReference type="ARBA" id="ARBA00023284"/>
    </source>
</evidence>
<keyword evidence="4" id="KW-0812">Transmembrane</keyword>
<dbReference type="SUPFAM" id="SSF52833">
    <property type="entry name" value="Thioredoxin-like"/>
    <property type="match status" value="1"/>
</dbReference>
<dbReference type="STRING" id="401562.NS365_01955"/>
<dbReference type="GO" id="GO:0017004">
    <property type="term" value="P:cytochrome complex assembly"/>
    <property type="evidence" value="ECO:0007669"/>
    <property type="project" value="UniProtKB-KW"/>
</dbReference>
<organism evidence="6 7">
    <name type="scientific">Aureimonas ureilytica</name>
    <dbReference type="NCBI Taxonomy" id="401562"/>
    <lineage>
        <taxon>Bacteria</taxon>
        <taxon>Pseudomonadati</taxon>
        <taxon>Pseudomonadota</taxon>
        <taxon>Alphaproteobacteria</taxon>
        <taxon>Hyphomicrobiales</taxon>
        <taxon>Aurantimonadaceae</taxon>
        <taxon>Aureimonas</taxon>
    </lineage>
</organism>